<keyword evidence="2" id="KW-1185">Reference proteome</keyword>
<protein>
    <submittedName>
        <fullName evidence="1">Uncharacterized protein</fullName>
    </submittedName>
</protein>
<dbReference type="Proteomes" id="UP000234342">
    <property type="component" value="Unassembled WGS sequence"/>
</dbReference>
<evidence type="ECO:0000313" key="2">
    <source>
        <dbReference type="Proteomes" id="UP000234342"/>
    </source>
</evidence>
<dbReference type="InterPro" id="IPR011990">
    <property type="entry name" value="TPR-like_helical_dom_sf"/>
</dbReference>
<organism evidence="1 2">
    <name type="scientific">Brevibacterium antiquum</name>
    <dbReference type="NCBI Taxonomy" id="234835"/>
    <lineage>
        <taxon>Bacteria</taxon>
        <taxon>Bacillati</taxon>
        <taxon>Actinomycetota</taxon>
        <taxon>Actinomycetes</taxon>
        <taxon>Micrococcales</taxon>
        <taxon>Brevibacteriaceae</taxon>
        <taxon>Brevibacterium</taxon>
    </lineage>
</organism>
<gene>
    <name evidence="1" type="ORF">BANT10_03230</name>
</gene>
<sequence>MRQRIDKFMNSLFTVAETVEKAAKFAPKIARNPSTLREVIRDSELRRRLDPRVKFWAEQIEESYTDKKWKKVIDQVRAAMRITGAIDTPDIRLKLIYSHAQLGQLNGVDRQLEASLKRHPQSECLLKARAERAMSLRQYADALWYWQRSTDAGSSADIENQIQAFPVRGDVFDWYEFAWNQCADQWQTLWAALDETPSAMMYRKTIQTLTSAGEFERAERLSIFALQVHKGNAHLAMQASETIVRNSPNKGTDYLVEMLTLTNDSAIADHIAGKMLQAQTVLDDLETMGPTKGDELRILTAYRHGGVDFAARSGNFWDERRINQTALQLAKRDRWPEQTAETDLISAKAYAEATRFAESRAKEVGVSPPALARSVFHYFKQEITQKIPVDRIAEDIAKSNSTEPVFVDLGALKIPYMVSYPSSRMQALYFYDALRKAGCNVYLVRFPRRPQAAAKGVRRKPQITPMPVLTLVPQPAQLKPPARTLAPVKGNPGNAVVPAGIRSVRQVLDRVDGAVVVNSGSAVKGLAYDRSVHQEWDYPVNLNLHSNDKKLLPTFRIKTSLVRAWRHDGKRVTGSPVAPSDSEQIEAFLGSGSWVVKDWHSWLERAIVPYFRDLVKRIRLALQEHSILDAHIGDYMYAESTLIAAKVKDRGGRVHLWPHSTNPVHKEFHDPNHLRTVHAVTRSGAEDWKHTMPNVKVVHDSTLMLAPPVAQVPFVVGEPMSVVIIGGRPVMRNLPILDIDAHESLYKRLFAELEPLVRQGRVRVYFKPRGKTGEHETWLERLVGRSAHWERVLEHPLRMTLPNPIFVSVTVGSSALLEGVTRGIPGLIVREGFARDYLATGDDLFENLGLGEAVSLIGRMTDRAAWTNARDKQMSALRREL</sequence>
<dbReference type="AlphaFoldDB" id="A0A2H1KMT0"/>
<dbReference type="Gene3D" id="1.25.40.10">
    <property type="entry name" value="Tetratricopeptide repeat domain"/>
    <property type="match status" value="1"/>
</dbReference>
<accession>A0A2H1KMT0</accession>
<dbReference type="EMBL" id="FXZE01000022">
    <property type="protein sequence ID" value="SMY00929.1"/>
    <property type="molecule type" value="Genomic_DNA"/>
</dbReference>
<proteinExistence type="predicted"/>
<reference evidence="2" key="1">
    <citation type="submission" date="2017-03" db="EMBL/GenBank/DDBJ databases">
        <authorList>
            <person name="Monnet C."/>
        </authorList>
    </citation>
    <scope>NUCLEOTIDE SEQUENCE [LARGE SCALE GENOMIC DNA]</scope>
    <source>
        <strain evidence="2">P10</strain>
    </source>
</reference>
<dbReference type="RefSeq" id="WP_101644549.1">
    <property type="nucleotide sequence ID" value="NZ_FXZE01000022.1"/>
</dbReference>
<evidence type="ECO:0000313" key="1">
    <source>
        <dbReference type="EMBL" id="SMY00929.1"/>
    </source>
</evidence>
<name>A0A2H1KMT0_9MICO</name>